<feature type="region of interest" description="Disordered" evidence="2">
    <location>
        <begin position="34"/>
        <end position="58"/>
    </location>
</feature>
<evidence type="ECO:0000313" key="7">
    <source>
        <dbReference type="Proteomes" id="UP000258309"/>
    </source>
</evidence>
<dbReference type="Proteomes" id="UP000258309">
    <property type="component" value="Unassembled WGS sequence"/>
</dbReference>
<dbReference type="Pfam" id="PF21048">
    <property type="entry name" value="Rad26-like_N"/>
    <property type="match status" value="1"/>
</dbReference>
<dbReference type="STRING" id="5539.A0A3E2HA89"/>
<keyword evidence="7" id="KW-1185">Reference proteome</keyword>
<keyword evidence="1" id="KW-0175">Coiled coil</keyword>
<feature type="non-terminal residue" evidence="6">
    <location>
        <position position="1"/>
    </location>
</feature>
<dbReference type="OMA" id="EMAHEML"/>
<accession>A0A3E2HA89</accession>
<feature type="domain" description="Rad26-like helical repeats" evidence="3">
    <location>
        <begin position="467"/>
        <end position="669"/>
    </location>
</feature>
<dbReference type="InterPro" id="IPR048380">
    <property type="entry name" value="Rad26-like_N"/>
</dbReference>
<evidence type="ECO:0000313" key="6">
    <source>
        <dbReference type="EMBL" id="RFU30308.1"/>
    </source>
</evidence>
<evidence type="ECO:0000259" key="5">
    <source>
        <dbReference type="Pfam" id="PF21048"/>
    </source>
</evidence>
<feature type="domain" description="Rad26-like C-terminal" evidence="4">
    <location>
        <begin position="676"/>
        <end position="740"/>
    </location>
</feature>
<dbReference type="Pfam" id="PF21046">
    <property type="entry name" value="Rad26-like_C"/>
    <property type="match status" value="1"/>
</dbReference>
<gene>
    <name evidence="6" type="ORF">B7463_g6024</name>
</gene>
<evidence type="ECO:0000256" key="2">
    <source>
        <dbReference type="SAM" id="MobiDB-lite"/>
    </source>
</evidence>
<feature type="region of interest" description="Disordered" evidence="2">
    <location>
        <begin position="261"/>
        <end position="320"/>
    </location>
</feature>
<protein>
    <recommendedName>
        <fullName evidence="8">DNA repair protein Rad26</fullName>
    </recommendedName>
</protein>
<proteinExistence type="predicted"/>
<feature type="non-terminal residue" evidence="6">
    <location>
        <position position="743"/>
    </location>
</feature>
<evidence type="ECO:0008006" key="8">
    <source>
        <dbReference type="Google" id="ProtNLM"/>
    </source>
</evidence>
<feature type="coiled-coil region" evidence="1">
    <location>
        <begin position="148"/>
        <end position="260"/>
    </location>
</feature>
<evidence type="ECO:0000259" key="3">
    <source>
        <dbReference type="Pfam" id="PF12331"/>
    </source>
</evidence>
<dbReference type="InterPro" id="IPR022093">
    <property type="entry name" value="Rad26-like_helical"/>
</dbReference>
<dbReference type="Pfam" id="PF12331">
    <property type="entry name" value="Rad26-like_helical_rpts"/>
    <property type="match status" value="1"/>
</dbReference>
<sequence length="743" mass="82755">MEGNFDGDDFDDDALDLLPANALEELENNAIQYTQAQTQAAHLKPPPSSDYGDDFEDDDLDDAVVIDEARSTPAVVTGIRRNILPHASPKENRRQQWDNLAGNAALATTLANRQRLNGSVAVPIQSSRPVSNATSITQAFSTQPDPVSANQSAKLEELQKQIEELRRERNELIETVNAKAGEIAIVRSKQEHTVKQYEQELATIRRLNADQLAKRQMALEAAKVAEKQAATERDFIKQDLAEESERVRRLNRAREIEKKEAAGIVTTPTKKKKTLAHRDGFDDDEIEAISPSKLSPLRPRRNNSSPSKPPGKRKRKVESPVAALDVIQIDEPSNNAPHQEASGLNPVIQGAAARSDDRIDFIGIMLDHRPRQDHLRTMEALSKYAFPSSQKESLASIIFGQLPTLGMKKSITELPIEFCELLVSLWAKCIEEKYLGPIYLLTDMLTLAIELKTLAIAPHIVDSILPVIQSTADYVAIPRFNKASPAPYDKDINVSNCLVLMHLVALGCVPENQHITRFWKLVRWDFILMILSQNQPTKDFEMMLQILSTSILRESFGAIAPDETEQSQHTSYIIDRLSYPLFEVPCHPCSIIPLDSDIVQRLRLGILNLLISMTQSSYSSRALALHPNAIGRIVSLIVDEMDALYDYTVGHTESAQLVTHATRLLYYLITEHEHIIDLQKKLAAVRGGSQKYLLALTRLNFSEDDLVFESGIEPDVAGLALELLEMVVTPEEGDAIQAAFSGD</sequence>
<feature type="compositionally biased region" description="Low complexity" evidence="2">
    <location>
        <begin position="294"/>
        <end position="306"/>
    </location>
</feature>
<dbReference type="AlphaFoldDB" id="A0A3E2HA89"/>
<dbReference type="InterPro" id="IPR048379">
    <property type="entry name" value="Rad26-like_C"/>
</dbReference>
<evidence type="ECO:0000259" key="4">
    <source>
        <dbReference type="Pfam" id="PF21046"/>
    </source>
</evidence>
<feature type="domain" description="Rad26-like N-terminal" evidence="5">
    <location>
        <begin position="361"/>
        <end position="409"/>
    </location>
</feature>
<comment type="caution">
    <text evidence="6">The sequence shown here is derived from an EMBL/GenBank/DDBJ whole genome shotgun (WGS) entry which is preliminary data.</text>
</comment>
<name>A0A3E2HA89_SCYLI</name>
<reference evidence="6 7" key="1">
    <citation type="submission" date="2018-05" db="EMBL/GenBank/DDBJ databases">
        <title>Draft genome sequence of Scytalidium lignicola DSM 105466, a ubiquitous saprotrophic fungus.</title>
        <authorList>
            <person name="Buettner E."/>
            <person name="Gebauer A.M."/>
            <person name="Hofrichter M."/>
            <person name="Liers C."/>
            <person name="Kellner H."/>
        </authorList>
    </citation>
    <scope>NUCLEOTIDE SEQUENCE [LARGE SCALE GENOMIC DNA]</scope>
    <source>
        <strain evidence="6 7">DSM 105466</strain>
    </source>
</reference>
<evidence type="ECO:0000256" key="1">
    <source>
        <dbReference type="SAM" id="Coils"/>
    </source>
</evidence>
<dbReference type="OrthoDB" id="5245063at2759"/>
<organism evidence="6 7">
    <name type="scientific">Scytalidium lignicola</name>
    <name type="common">Hyphomycete</name>
    <dbReference type="NCBI Taxonomy" id="5539"/>
    <lineage>
        <taxon>Eukaryota</taxon>
        <taxon>Fungi</taxon>
        <taxon>Dikarya</taxon>
        <taxon>Ascomycota</taxon>
        <taxon>Pezizomycotina</taxon>
        <taxon>Leotiomycetes</taxon>
        <taxon>Leotiomycetes incertae sedis</taxon>
        <taxon>Scytalidium</taxon>
    </lineage>
</organism>
<dbReference type="EMBL" id="NCSJ02000103">
    <property type="protein sequence ID" value="RFU30308.1"/>
    <property type="molecule type" value="Genomic_DNA"/>
</dbReference>